<proteinExistence type="predicted"/>
<evidence type="ECO:0000313" key="1">
    <source>
        <dbReference type="EMBL" id="KRY46898.1"/>
    </source>
</evidence>
<dbReference type="AlphaFoldDB" id="A0A0V1CCI9"/>
<comment type="caution">
    <text evidence="1">The sequence shown here is derived from an EMBL/GenBank/DDBJ whole genome shotgun (WGS) entry which is preliminary data.</text>
</comment>
<accession>A0A0V1CCI9</accession>
<dbReference type="Proteomes" id="UP000054653">
    <property type="component" value="Unassembled WGS sequence"/>
</dbReference>
<reference evidence="1 2" key="1">
    <citation type="submission" date="2015-01" db="EMBL/GenBank/DDBJ databases">
        <title>Evolution of Trichinella species and genotypes.</title>
        <authorList>
            <person name="Korhonen P.K."/>
            <person name="Edoardo P."/>
            <person name="Giuseppe L.R."/>
            <person name="Gasser R.B."/>
        </authorList>
    </citation>
    <scope>NUCLEOTIDE SEQUENCE [LARGE SCALE GENOMIC DNA]</scope>
    <source>
        <strain evidence="1">ISS120</strain>
    </source>
</reference>
<keyword evidence="2" id="KW-1185">Reference proteome</keyword>
<dbReference type="EMBL" id="JYDI01000265">
    <property type="protein sequence ID" value="KRY46898.1"/>
    <property type="molecule type" value="Genomic_DNA"/>
</dbReference>
<name>A0A0V1CCI9_TRIBR</name>
<evidence type="ECO:0000313" key="2">
    <source>
        <dbReference type="Proteomes" id="UP000054653"/>
    </source>
</evidence>
<gene>
    <name evidence="1" type="ORF">T03_9500</name>
</gene>
<organism evidence="1 2">
    <name type="scientific">Trichinella britovi</name>
    <name type="common">Parasitic roundworm</name>
    <dbReference type="NCBI Taxonomy" id="45882"/>
    <lineage>
        <taxon>Eukaryota</taxon>
        <taxon>Metazoa</taxon>
        <taxon>Ecdysozoa</taxon>
        <taxon>Nematoda</taxon>
        <taxon>Enoplea</taxon>
        <taxon>Dorylaimia</taxon>
        <taxon>Trichinellida</taxon>
        <taxon>Trichinellidae</taxon>
        <taxon>Trichinella</taxon>
    </lineage>
</organism>
<protein>
    <submittedName>
        <fullName evidence="1">Uncharacterized protein</fullName>
    </submittedName>
</protein>
<sequence length="72" mass="8016">MVYPLNMPAAVQVAEKKQLPLRTNGYKPRIAFNPLLQTIILFSVGDWCTKYPSSLSKADNSGLQLSFCTLQV</sequence>